<evidence type="ECO:0000256" key="6">
    <source>
        <dbReference type="ARBA" id="ARBA00022839"/>
    </source>
</evidence>
<comment type="miscellaneous">
    <text evidence="10">In the RecBCD complex, RecB has a slow 3'-5' helicase, an exonuclease activity and loads RecA onto ssDNA, RecD has a fast 5'-3' helicase activity, while RecC stimulates the ATPase and processivity of the RecB helicase and contributes to recognition of the Chi site.</text>
</comment>
<evidence type="ECO:0000256" key="1">
    <source>
        <dbReference type="ARBA" id="ARBA00022722"/>
    </source>
</evidence>
<dbReference type="GO" id="GO:0008854">
    <property type="term" value="F:exodeoxyribonuclease V activity"/>
    <property type="evidence" value="ECO:0007669"/>
    <property type="project" value="InterPro"/>
</dbReference>
<dbReference type="PANTHER" id="PTHR30591">
    <property type="entry name" value="RECBCD ENZYME SUBUNIT RECC"/>
    <property type="match status" value="1"/>
</dbReference>
<proteinExistence type="inferred from homology"/>
<dbReference type="OrthoDB" id="9762834at2"/>
<dbReference type="InterPro" id="IPR027417">
    <property type="entry name" value="P-loop_NTPase"/>
</dbReference>
<evidence type="ECO:0000256" key="8">
    <source>
        <dbReference type="ARBA" id="ARBA00023125"/>
    </source>
</evidence>
<protein>
    <recommendedName>
        <fullName evidence="10">RecBCD enzyme subunit RecC</fullName>
    </recommendedName>
    <alternativeName>
        <fullName evidence="10">Exonuclease V subunit RecC</fullName>
        <shortName evidence="10">ExoV subunit RecC</shortName>
    </alternativeName>
    <alternativeName>
        <fullName evidence="10">Helicase/nuclease RecBCD subunit RecC</fullName>
    </alternativeName>
</protein>
<dbReference type="eggNOG" id="COG1330">
    <property type="taxonomic scope" value="Bacteria"/>
</dbReference>
<evidence type="ECO:0000256" key="5">
    <source>
        <dbReference type="ARBA" id="ARBA00022806"/>
    </source>
</evidence>
<evidence type="ECO:0000256" key="10">
    <source>
        <dbReference type="HAMAP-Rule" id="MF_01486"/>
    </source>
</evidence>
<comment type="similarity">
    <text evidence="10">Belongs to the RecC family.</text>
</comment>
<dbReference type="Gene3D" id="3.40.50.300">
    <property type="entry name" value="P-loop containing nucleotide triphosphate hydrolases"/>
    <property type="match status" value="2"/>
</dbReference>
<dbReference type="InterPro" id="IPR006697">
    <property type="entry name" value="RecC"/>
</dbReference>
<dbReference type="InterPro" id="IPR041500">
    <property type="entry name" value="RecC_C"/>
</dbReference>
<keyword evidence="2 10" id="KW-0547">Nucleotide-binding</keyword>
<evidence type="ECO:0000259" key="11">
    <source>
        <dbReference type="Pfam" id="PF17946"/>
    </source>
</evidence>
<keyword evidence="3 10" id="KW-0227">DNA damage</keyword>
<keyword evidence="5 10" id="KW-0347">Helicase</keyword>
<keyword evidence="4 10" id="KW-0378">Hydrolase</keyword>
<dbReference type="CDD" id="cd22353">
    <property type="entry name" value="RecC_C-like"/>
    <property type="match status" value="1"/>
</dbReference>
<dbReference type="Gene3D" id="1.10.10.990">
    <property type="match status" value="1"/>
</dbReference>
<organism evidence="12 13">
    <name type="scientific">Psychromonas ingrahamii (strain DSM 17664 / CCUG 51855 / 37)</name>
    <dbReference type="NCBI Taxonomy" id="357804"/>
    <lineage>
        <taxon>Bacteria</taxon>
        <taxon>Pseudomonadati</taxon>
        <taxon>Pseudomonadota</taxon>
        <taxon>Gammaproteobacteria</taxon>
        <taxon>Alteromonadales</taxon>
        <taxon>Psychromonadaceae</taxon>
        <taxon>Psychromonas</taxon>
    </lineage>
</organism>
<dbReference type="Gene3D" id="1.10.10.160">
    <property type="match status" value="1"/>
</dbReference>
<sequence length="1149" mass="132603">MFRVYHSNQLALLKDLLVALMQGAKLTDPFASETILVQSPGMAQWLQLEIAQSTGISANIDFPLPASFIWQQFKHVLKDVPDKSPFNKMSMTWQIMRLLPDCLEDPDFSALLHYLEDDLYLRKRFQLSQKIADIFDQYLVYRPEWIAAWENASEQEISQWHAENTESIPAWLEDQRWQAKLWKKLTLTIAESFKAQGKAYHRAGLYKDFLDTLATKKTLEHLPKRIFVFGISALPESYLQALLGLAEHCDVHFLLTNPCRYYWADIVDPKLLAKRFAQSRQKLTVSGGEIKNLPDSSWQKDASHLQWSQSNDPDNEVGNPLLASMGKMGRDFLFQLYSLEQQEVDAFVDITRDSLLHHIQADVLDLQDSSQALSKDPSARISLAPEGNSLTLHLCHSVMREVEILHDNLLAMFAADNNLTPKDIIVMVPDIDQYAPYVQAVFASVEQNRYIPFSISDVSAQQENPILISFLQLLNLNQTRYTREDILALLEVPAILQRFNLNQDEFVLLQKWINESGIRWGLDEKSAAQWDLPRLSQNSWLFGIRRMLLGYAISDTLFEGISAYDEIQGLQGDLLGRFIDFIDALIKLQEGLKQSYNANQWQAFVYQLLEDFYQEDDDNTMVLSLIRNEMDNLLDHTGQADFTQPISLFVLIEHLEQHLSDQGNSQRFLAGQVNFCTLMPMRSIPFKVVCLLGMNDGQYPRNIVPMGFDLMAGHRKRGDRSRREEDRYLFLEALLSAQEKFYISYIGRDINDNSEKMPSVLVSELLNYCQQSFVLKDNQQDQNRVAEKALKAFISFHYPMQSFSERYYQGDVKTYNPNWWAALKDAKNAGEKSHKRLLTLDQSLTEVPLEQLKQFLKHPCKVFFNQRLDVYFELDDDQQENDEPFSFNHLQQYVLKHEQFEYALEGKSLDNLFIEKRAAGKLPFGEFAALIFTKDLEPMENLADLTTSYFIGEIETINIDIQFAEKRLFGELNDHCEKGLVRVKTGNIKGKDILTLWLEHLCYCIASGQNLNSTLLGQKEGFYFKELPADYAYNRISELLALYEAGLQQPLPFFIQSAFAWCEQVHKLEPNCFVFDDLEFATIAEAQQVASLCFSNDRGFSEGQDPYINRCYENLEDHWDAFQPLALKIFMPILSNIKPIDYDDLDGDE</sequence>
<dbReference type="KEGG" id="pin:Ping_1458"/>
<keyword evidence="13" id="KW-1185">Reference proteome</keyword>
<dbReference type="Pfam" id="PF04257">
    <property type="entry name" value="Exonuc_V_gamma"/>
    <property type="match status" value="1"/>
</dbReference>
<keyword evidence="8 10" id="KW-0238">DNA-binding</keyword>
<dbReference type="EMBL" id="CP000510">
    <property type="protein sequence ID" value="ABM03275.1"/>
    <property type="molecule type" value="Genomic_DNA"/>
</dbReference>
<feature type="domain" description="RecC C-terminal" evidence="11">
    <location>
        <begin position="845"/>
        <end position="1065"/>
    </location>
</feature>
<keyword evidence="7 10" id="KW-0067">ATP-binding</keyword>
<dbReference type="GO" id="GO:0003678">
    <property type="term" value="F:DNA helicase activity"/>
    <property type="evidence" value="ECO:0007669"/>
    <property type="project" value="UniProtKB-UniRule"/>
</dbReference>
<dbReference type="GO" id="GO:0000724">
    <property type="term" value="P:double-strand break repair via homologous recombination"/>
    <property type="evidence" value="ECO:0007669"/>
    <property type="project" value="UniProtKB-UniRule"/>
</dbReference>
<dbReference type="SUPFAM" id="SSF52540">
    <property type="entry name" value="P-loop containing nucleoside triphosphate hydrolases"/>
    <property type="match status" value="2"/>
</dbReference>
<dbReference type="GO" id="GO:0009338">
    <property type="term" value="C:exodeoxyribonuclease V complex"/>
    <property type="evidence" value="ECO:0007669"/>
    <property type="project" value="InterPro"/>
</dbReference>
<keyword evidence="1 10" id="KW-0540">Nuclease</keyword>
<dbReference type="RefSeq" id="WP_011769835.1">
    <property type="nucleotide sequence ID" value="NC_008709.1"/>
</dbReference>
<evidence type="ECO:0000256" key="3">
    <source>
        <dbReference type="ARBA" id="ARBA00022763"/>
    </source>
</evidence>
<evidence type="ECO:0000256" key="9">
    <source>
        <dbReference type="ARBA" id="ARBA00023204"/>
    </source>
</evidence>
<evidence type="ECO:0000256" key="2">
    <source>
        <dbReference type="ARBA" id="ARBA00022741"/>
    </source>
</evidence>
<dbReference type="Pfam" id="PF17946">
    <property type="entry name" value="RecC_C"/>
    <property type="match status" value="1"/>
</dbReference>
<dbReference type="SUPFAM" id="SSF52980">
    <property type="entry name" value="Restriction endonuclease-like"/>
    <property type="match status" value="1"/>
</dbReference>
<dbReference type="GO" id="GO:0003677">
    <property type="term" value="F:DNA binding"/>
    <property type="evidence" value="ECO:0007669"/>
    <property type="project" value="UniProtKB-UniRule"/>
</dbReference>
<evidence type="ECO:0000256" key="7">
    <source>
        <dbReference type="ARBA" id="ARBA00022840"/>
    </source>
</evidence>
<keyword evidence="6 10" id="KW-0269">Exonuclease</keyword>
<dbReference type="InterPro" id="IPR013986">
    <property type="entry name" value="DExx_box_DNA_helicase_dom_sf"/>
</dbReference>
<accession>A1SUW0</accession>
<dbReference type="AlphaFoldDB" id="A1SUW0"/>
<dbReference type="PIRSF" id="PIRSF000980">
    <property type="entry name" value="RecC"/>
    <property type="match status" value="1"/>
</dbReference>
<dbReference type="HOGENOM" id="CLU_007513_0_0_6"/>
<keyword evidence="9 10" id="KW-0234">DNA repair</keyword>
<dbReference type="NCBIfam" id="TIGR01450">
    <property type="entry name" value="recC"/>
    <property type="match status" value="1"/>
</dbReference>
<dbReference type="GO" id="GO:0005524">
    <property type="term" value="F:ATP binding"/>
    <property type="evidence" value="ECO:0007669"/>
    <property type="project" value="UniProtKB-UniRule"/>
</dbReference>
<evidence type="ECO:0000256" key="4">
    <source>
        <dbReference type="ARBA" id="ARBA00022801"/>
    </source>
</evidence>
<dbReference type="Proteomes" id="UP000000639">
    <property type="component" value="Chromosome"/>
</dbReference>
<dbReference type="HAMAP" id="MF_01486">
    <property type="entry name" value="RecC"/>
    <property type="match status" value="1"/>
</dbReference>
<evidence type="ECO:0000313" key="12">
    <source>
        <dbReference type="EMBL" id="ABM03275.1"/>
    </source>
</evidence>
<reference evidence="12 13" key="1">
    <citation type="submission" date="2007-01" db="EMBL/GenBank/DDBJ databases">
        <title>Complete sequence of Psychromonas ingrahamii 37.</title>
        <authorList>
            <consortium name="US DOE Joint Genome Institute"/>
            <person name="Copeland A."/>
            <person name="Lucas S."/>
            <person name="Lapidus A."/>
            <person name="Barry K."/>
            <person name="Detter J.C."/>
            <person name="Glavina del Rio T."/>
            <person name="Hammon N."/>
            <person name="Israni S."/>
            <person name="Dalin E."/>
            <person name="Tice H."/>
            <person name="Pitluck S."/>
            <person name="Thompson L.S."/>
            <person name="Brettin T."/>
            <person name="Bruce D."/>
            <person name="Han C."/>
            <person name="Tapia R."/>
            <person name="Schmutz J."/>
            <person name="Larimer F."/>
            <person name="Land M."/>
            <person name="Hauser L."/>
            <person name="Kyrpides N."/>
            <person name="Ivanova N."/>
            <person name="Staley J."/>
            <person name="Richardson P."/>
        </authorList>
    </citation>
    <scope>NUCLEOTIDE SEQUENCE [LARGE SCALE GENOMIC DNA]</scope>
    <source>
        <strain evidence="12 13">37</strain>
    </source>
</reference>
<dbReference type="InterPro" id="IPR011335">
    <property type="entry name" value="Restrct_endonuc-II-like"/>
</dbReference>
<evidence type="ECO:0000313" key="13">
    <source>
        <dbReference type="Proteomes" id="UP000000639"/>
    </source>
</evidence>
<dbReference type="STRING" id="357804.Ping_1458"/>
<dbReference type="PANTHER" id="PTHR30591:SF1">
    <property type="entry name" value="RECBCD ENZYME SUBUNIT RECC"/>
    <property type="match status" value="1"/>
</dbReference>
<dbReference type="Gene3D" id="3.40.50.10930">
    <property type="match status" value="1"/>
</dbReference>
<comment type="function">
    <text evidence="10">A helicase/nuclease that prepares dsDNA breaks (DSB) for recombinational DNA repair. Binds to DSBs and unwinds DNA via a highly rapid and processive ATP-dependent bidirectional helicase activity. Unwinds dsDNA until it encounters a Chi (crossover hotspot instigator) sequence from the 3' direction. Cuts ssDNA a few nucleotides 3' to the Chi site. The properties and activities of the enzyme are changed at Chi. The Chi-altered holoenzyme produces a long 3'-ssDNA overhang and facilitates RecA-binding to the ssDNA for homologous DNA recombination and repair. Holoenzyme degrades any linearized DNA that is unable to undergo homologous recombination. In the holoenzyme this subunit recognizes the wild-type Chi sequence, and when added to isolated RecB increases its ATP-dependent helicase processivity.</text>
</comment>
<comment type="subunit">
    <text evidence="10">Heterotrimer of RecB, RecC and RecD. All subunits contribute to DNA-binding.</text>
</comment>
<name>A1SUW0_PSYIN</name>
<gene>
    <name evidence="10" type="primary">recC</name>
    <name evidence="12" type="ordered locus">Ping_1458</name>
</gene>